<dbReference type="AlphaFoldDB" id="A0A016TDD3"/>
<reference evidence="2" key="1">
    <citation type="journal article" date="2015" name="Nat. Genet.">
        <title>The genome and transcriptome of the zoonotic hookworm Ancylostoma ceylanicum identify infection-specific gene families.</title>
        <authorList>
            <person name="Schwarz E.M."/>
            <person name="Hu Y."/>
            <person name="Antoshechkin I."/>
            <person name="Miller M.M."/>
            <person name="Sternberg P.W."/>
            <person name="Aroian R.V."/>
        </authorList>
    </citation>
    <scope>NUCLEOTIDE SEQUENCE</scope>
    <source>
        <strain evidence="2">HY135</strain>
    </source>
</reference>
<organism evidence="1 2">
    <name type="scientific">Ancylostoma ceylanicum</name>
    <dbReference type="NCBI Taxonomy" id="53326"/>
    <lineage>
        <taxon>Eukaryota</taxon>
        <taxon>Metazoa</taxon>
        <taxon>Ecdysozoa</taxon>
        <taxon>Nematoda</taxon>
        <taxon>Chromadorea</taxon>
        <taxon>Rhabditida</taxon>
        <taxon>Rhabditina</taxon>
        <taxon>Rhabditomorpha</taxon>
        <taxon>Strongyloidea</taxon>
        <taxon>Ancylostomatidae</taxon>
        <taxon>Ancylostomatinae</taxon>
        <taxon>Ancylostoma</taxon>
    </lineage>
</organism>
<evidence type="ECO:0000313" key="2">
    <source>
        <dbReference type="Proteomes" id="UP000024635"/>
    </source>
</evidence>
<dbReference type="EMBL" id="JARK01001450">
    <property type="protein sequence ID" value="EYC00650.1"/>
    <property type="molecule type" value="Genomic_DNA"/>
</dbReference>
<dbReference type="Proteomes" id="UP000024635">
    <property type="component" value="Unassembled WGS sequence"/>
</dbReference>
<keyword evidence="2" id="KW-1185">Reference proteome</keyword>
<gene>
    <name evidence="1" type="primary">Acey_s0114.g456</name>
    <name evidence="1" type="ORF">Y032_0114g456</name>
</gene>
<proteinExistence type="predicted"/>
<protein>
    <submittedName>
        <fullName evidence="1">Uncharacterized protein</fullName>
    </submittedName>
</protein>
<accession>A0A016TDD3</accession>
<sequence>MTPLDTPYTFSAPMAFIYPSLSQKTCVFLPSAARTFDGCSRDARMIRPITAQQRTSCHAAVHLQAHGILHSGQKFSCN</sequence>
<evidence type="ECO:0000313" key="1">
    <source>
        <dbReference type="EMBL" id="EYC00650.1"/>
    </source>
</evidence>
<comment type="caution">
    <text evidence="1">The sequence shown here is derived from an EMBL/GenBank/DDBJ whole genome shotgun (WGS) entry which is preliminary data.</text>
</comment>
<name>A0A016TDD3_9BILA</name>